<evidence type="ECO:0000313" key="3">
    <source>
        <dbReference type="Proteomes" id="UP000178276"/>
    </source>
</evidence>
<dbReference type="Pfam" id="PF05016">
    <property type="entry name" value="ParE_toxin"/>
    <property type="match status" value="1"/>
</dbReference>
<dbReference type="InterPro" id="IPR007712">
    <property type="entry name" value="RelE/ParE_toxin"/>
</dbReference>
<evidence type="ECO:0008006" key="4">
    <source>
        <dbReference type="Google" id="ProtNLM"/>
    </source>
</evidence>
<dbReference type="AlphaFoldDB" id="A0A1F5WDK8"/>
<proteinExistence type="predicted"/>
<organism evidence="2 3">
    <name type="scientific">Candidatus Giovannonibacteria bacterium RIFCSPHIGHO2_02_43_16</name>
    <dbReference type="NCBI Taxonomy" id="1798331"/>
    <lineage>
        <taxon>Bacteria</taxon>
        <taxon>Candidatus Giovannoniibacteriota</taxon>
    </lineage>
</organism>
<keyword evidence="1" id="KW-1277">Toxin-antitoxin system</keyword>
<name>A0A1F5WDK8_9BACT</name>
<dbReference type="InterPro" id="IPR035093">
    <property type="entry name" value="RelE/ParE_toxin_dom_sf"/>
</dbReference>
<protein>
    <recommendedName>
        <fullName evidence="4">Addiction module toxin RelE</fullName>
    </recommendedName>
</protein>
<dbReference type="Proteomes" id="UP000178276">
    <property type="component" value="Unassembled WGS sequence"/>
</dbReference>
<evidence type="ECO:0000313" key="2">
    <source>
        <dbReference type="EMBL" id="OGF73768.1"/>
    </source>
</evidence>
<sequence>MQEWQVEFTGEAENGLAKFGRPIRRRIIDRLDWLAKNFNDATPLPLGGDWKGFFKLRIGNWRALYKIEFQRRIITVHYIDIRDKIYRRRK</sequence>
<gene>
    <name evidence="2" type="ORF">A2W57_01305</name>
</gene>
<accession>A0A1F5WDK8</accession>
<comment type="caution">
    <text evidence="2">The sequence shown here is derived from an EMBL/GenBank/DDBJ whole genome shotgun (WGS) entry which is preliminary data.</text>
</comment>
<reference evidence="2 3" key="1">
    <citation type="journal article" date="2016" name="Nat. Commun.">
        <title>Thousands of microbial genomes shed light on interconnected biogeochemical processes in an aquifer system.</title>
        <authorList>
            <person name="Anantharaman K."/>
            <person name="Brown C.T."/>
            <person name="Hug L.A."/>
            <person name="Sharon I."/>
            <person name="Castelle C.J."/>
            <person name="Probst A.J."/>
            <person name="Thomas B.C."/>
            <person name="Singh A."/>
            <person name="Wilkins M.J."/>
            <person name="Karaoz U."/>
            <person name="Brodie E.L."/>
            <person name="Williams K.H."/>
            <person name="Hubbard S.S."/>
            <person name="Banfield J.F."/>
        </authorList>
    </citation>
    <scope>NUCLEOTIDE SEQUENCE [LARGE SCALE GENOMIC DNA]</scope>
</reference>
<evidence type="ECO:0000256" key="1">
    <source>
        <dbReference type="ARBA" id="ARBA00022649"/>
    </source>
</evidence>
<dbReference type="SUPFAM" id="SSF143011">
    <property type="entry name" value="RelE-like"/>
    <property type="match status" value="1"/>
</dbReference>
<dbReference type="Gene3D" id="3.30.2310.20">
    <property type="entry name" value="RelE-like"/>
    <property type="match status" value="1"/>
</dbReference>
<dbReference type="EMBL" id="MFHJ01000025">
    <property type="protein sequence ID" value="OGF73768.1"/>
    <property type="molecule type" value="Genomic_DNA"/>
</dbReference>
<dbReference type="STRING" id="1798331.A2W57_01305"/>